<reference evidence="6" key="1">
    <citation type="journal article" date="2019" name="Int. J. Syst. Evol. Microbiol.">
        <title>The Global Catalogue of Microorganisms (GCM) 10K type strain sequencing project: providing services to taxonomists for standard genome sequencing and annotation.</title>
        <authorList>
            <consortium name="The Broad Institute Genomics Platform"/>
            <consortium name="The Broad Institute Genome Sequencing Center for Infectious Disease"/>
            <person name="Wu L."/>
            <person name="Ma J."/>
        </authorList>
    </citation>
    <scope>NUCLEOTIDE SEQUENCE [LARGE SCALE GENOMIC DNA]</scope>
    <source>
        <strain evidence="6">CCUG 53270</strain>
    </source>
</reference>
<evidence type="ECO:0000313" key="6">
    <source>
        <dbReference type="Proteomes" id="UP001597180"/>
    </source>
</evidence>
<gene>
    <name evidence="5" type="ORF">ACFQ4B_26575</name>
</gene>
<dbReference type="Proteomes" id="UP001597180">
    <property type="component" value="Unassembled WGS sequence"/>
</dbReference>
<dbReference type="SUPFAM" id="SSF51215">
    <property type="entry name" value="Regulatory protein AraC"/>
    <property type="match status" value="1"/>
</dbReference>
<comment type="caution">
    <text evidence="5">The sequence shown here is derived from an EMBL/GenBank/DDBJ whole genome shotgun (WGS) entry which is preliminary data.</text>
</comment>
<dbReference type="PANTHER" id="PTHR43280:SF2">
    <property type="entry name" value="HTH-TYPE TRANSCRIPTIONAL REGULATOR EXSA"/>
    <property type="match status" value="1"/>
</dbReference>
<dbReference type="SUPFAM" id="SSF46689">
    <property type="entry name" value="Homeodomain-like"/>
    <property type="match status" value="2"/>
</dbReference>
<dbReference type="InterPro" id="IPR013096">
    <property type="entry name" value="Cupin_2"/>
</dbReference>
<keyword evidence="2" id="KW-0238">DNA-binding</keyword>
<keyword evidence="1" id="KW-0805">Transcription regulation</keyword>
<dbReference type="InterPro" id="IPR020449">
    <property type="entry name" value="Tscrpt_reg_AraC-type_HTH"/>
</dbReference>
<dbReference type="Pfam" id="PF07883">
    <property type="entry name" value="Cupin_2"/>
    <property type="match status" value="1"/>
</dbReference>
<sequence>MGARPFEFDYRRTSEVVFKEVFHAHPEMEFTYVHEGEGSLIVDGKSYPVEPGTLMVFQPFQLHRVQIHVAPERPFVRSLIQFDPLLLQPYWDSFPLLKHFFHSLKQQQAGGRPWHHLNESGALVTVMKQFHESKCRLKPQEYQEEYMFFLLSFIKQLQQLERQPETASNVESKFSHRAEEVMQWVERHYQEPFRLETMAKDLHVSRYHIAHLFKEATGTTILAYVQATRIRHACIWLTKTSLTIPEIAVRVGIPNPSYFCKLFRETMGITPHQYRLKVRTP</sequence>
<dbReference type="PROSITE" id="PS00041">
    <property type="entry name" value="HTH_ARAC_FAMILY_1"/>
    <property type="match status" value="1"/>
</dbReference>
<dbReference type="EMBL" id="JBHTLU010000036">
    <property type="protein sequence ID" value="MFD1223692.1"/>
    <property type="molecule type" value="Genomic_DNA"/>
</dbReference>
<feature type="domain" description="HTH araC/xylS-type" evidence="4">
    <location>
        <begin position="179"/>
        <end position="277"/>
    </location>
</feature>
<dbReference type="PRINTS" id="PR00032">
    <property type="entry name" value="HTHARAC"/>
</dbReference>
<dbReference type="InterPro" id="IPR018060">
    <property type="entry name" value="HTH_AraC"/>
</dbReference>
<evidence type="ECO:0000256" key="2">
    <source>
        <dbReference type="ARBA" id="ARBA00023125"/>
    </source>
</evidence>
<name>A0ABW3URZ3_9BACL</name>
<dbReference type="Gene3D" id="1.10.10.60">
    <property type="entry name" value="Homeodomain-like"/>
    <property type="match status" value="2"/>
</dbReference>
<organism evidence="5 6">
    <name type="scientific">Paenibacillus vulneris</name>
    <dbReference type="NCBI Taxonomy" id="1133364"/>
    <lineage>
        <taxon>Bacteria</taxon>
        <taxon>Bacillati</taxon>
        <taxon>Bacillota</taxon>
        <taxon>Bacilli</taxon>
        <taxon>Bacillales</taxon>
        <taxon>Paenibacillaceae</taxon>
        <taxon>Paenibacillus</taxon>
    </lineage>
</organism>
<proteinExistence type="predicted"/>
<keyword evidence="3" id="KW-0804">Transcription</keyword>
<dbReference type="SMART" id="SM00342">
    <property type="entry name" value="HTH_ARAC"/>
    <property type="match status" value="1"/>
</dbReference>
<evidence type="ECO:0000256" key="3">
    <source>
        <dbReference type="ARBA" id="ARBA00023163"/>
    </source>
</evidence>
<dbReference type="RefSeq" id="WP_079910949.1">
    <property type="nucleotide sequence ID" value="NZ_BAABJG010000014.1"/>
</dbReference>
<dbReference type="PROSITE" id="PS01124">
    <property type="entry name" value="HTH_ARAC_FAMILY_2"/>
    <property type="match status" value="1"/>
</dbReference>
<dbReference type="InterPro" id="IPR018062">
    <property type="entry name" value="HTH_AraC-typ_CS"/>
</dbReference>
<accession>A0ABW3URZ3</accession>
<dbReference type="InterPro" id="IPR037923">
    <property type="entry name" value="HTH-like"/>
</dbReference>
<evidence type="ECO:0000313" key="5">
    <source>
        <dbReference type="EMBL" id="MFD1223692.1"/>
    </source>
</evidence>
<dbReference type="InterPro" id="IPR009057">
    <property type="entry name" value="Homeodomain-like_sf"/>
</dbReference>
<dbReference type="Pfam" id="PF12833">
    <property type="entry name" value="HTH_18"/>
    <property type="match status" value="1"/>
</dbReference>
<keyword evidence="6" id="KW-1185">Reference proteome</keyword>
<dbReference type="Gene3D" id="2.60.120.10">
    <property type="entry name" value="Jelly Rolls"/>
    <property type="match status" value="1"/>
</dbReference>
<dbReference type="PANTHER" id="PTHR43280">
    <property type="entry name" value="ARAC-FAMILY TRANSCRIPTIONAL REGULATOR"/>
    <property type="match status" value="1"/>
</dbReference>
<evidence type="ECO:0000256" key="1">
    <source>
        <dbReference type="ARBA" id="ARBA00023015"/>
    </source>
</evidence>
<dbReference type="InterPro" id="IPR014710">
    <property type="entry name" value="RmlC-like_jellyroll"/>
</dbReference>
<evidence type="ECO:0000259" key="4">
    <source>
        <dbReference type="PROSITE" id="PS01124"/>
    </source>
</evidence>
<protein>
    <submittedName>
        <fullName evidence="5">Helix-turn-helix domain-containing protein</fullName>
    </submittedName>
</protein>